<feature type="chain" id="PRO_5047221758" evidence="1">
    <location>
        <begin position="49"/>
        <end position="1231"/>
    </location>
</feature>
<proteinExistence type="predicted"/>
<keyword evidence="4" id="KW-1185">Reference proteome</keyword>
<feature type="domain" description="Autotransporter" evidence="2">
    <location>
        <begin position="948"/>
        <end position="1231"/>
    </location>
</feature>
<dbReference type="PROSITE" id="PS51208">
    <property type="entry name" value="AUTOTRANSPORTER"/>
    <property type="match status" value="1"/>
</dbReference>
<dbReference type="Gene3D" id="2.160.20.20">
    <property type="match status" value="1"/>
</dbReference>
<keyword evidence="1" id="KW-0732">Signal</keyword>
<organism evidence="3 4">
    <name type="scientific">Hohaiivirga grylli</name>
    <dbReference type="NCBI Taxonomy" id="3133970"/>
    <lineage>
        <taxon>Bacteria</taxon>
        <taxon>Pseudomonadati</taxon>
        <taxon>Pseudomonadota</taxon>
        <taxon>Alphaproteobacteria</taxon>
        <taxon>Hyphomicrobiales</taxon>
        <taxon>Methylobacteriaceae</taxon>
        <taxon>Hohaiivirga</taxon>
    </lineage>
</organism>
<dbReference type="NCBIfam" id="TIGR04393">
    <property type="entry name" value="rpt_T5SS_PEPC"/>
    <property type="match status" value="11"/>
</dbReference>
<dbReference type="EMBL" id="JBBYXI010000003">
    <property type="protein sequence ID" value="MEN3931296.1"/>
    <property type="molecule type" value="Genomic_DNA"/>
</dbReference>
<dbReference type="NCBIfam" id="TIGR01414">
    <property type="entry name" value="autotrans_barl"/>
    <property type="match status" value="1"/>
</dbReference>
<protein>
    <submittedName>
        <fullName evidence="3">Autotransporter outer membrane beta-barrel domain-containing protein</fullName>
    </submittedName>
</protein>
<dbReference type="Gene3D" id="2.40.128.130">
    <property type="entry name" value="Autotransporter beta-domain"/>
    <property type="match status" value="1"/>
</dbReference>
<dbReference type="InterPro" id="IPR012332">
    <property type="entry name" value="Autotransporter_pectin_lyase_C"/>
</dbReference>
<accession>A0ABV0BM79</accession>
<dbReference type="Pfam" id="PF03797">
    <property type="entry name" value="Autotransporter"/>
    <property type="match status" value="1"/>
</dbReference>
<dbReference type="InterPro" id="IPR005546">
    <property type="entry name" value="Autotransporte_beta"/>
</dbReference>
<dbReference type="InterPro" id="IPR043990">
    <property type="entry name" value="AC_1"/>
</dbReference>
<evidence type="ECO:0000313" key="4">
    <source>
        <dbReference type="Proteomes" id="UP001418637"/>
    </source>
</evidence>
<dbReference type="PANTHER" id="PTHR35037:SF3">
    <property type="entry name" value="C-TERMINAL REGION OF AIDA-LIKE PROTEIN"/>
    <property type="match status" value="1"/>
</dbReference>
<dbReference type="InterPro" id="IPR051551">
    <property type="entry name" value="Autotransporter_adhesion"/>
</dbReference>
<dbReference type="CDD" id="cd01344">
    <property type="entry name" value="PL2_Passenger_AT"/>
    <property type="match status" value="1"/>
</dbReference>
<feature type="signal peptide" evidence="1">
    <location>
        <begin position="1"/>
        <end position="48"/>
    </location>
</feature>
<dbReference type="Pfam" id="PF18883">
    <property type="entry name" value="AC_1"/>
    <property type="match status" value="1"/>
</dbReference>
<comment type="caution">
    <text evidence="3">The sequence shown here is derived from an EMBL/GenBank/DDBJ whole genome shotgun (WGS) entry which is preliminary data.</text>
</comment>
<name>A0ABV0BM79_9HYPH</name>
<reference evidence="3 4" key="1">
    <citation type="submission" date="2024-04" db="EMBL/GenBank/DDBJ databases">
        <title>A novel species isolated from cricket.</title>
        <authorList>
            <person name="Wang H.-C."/>
        </authorList>
    </citation>
    <scope>NUCLEOTIDE SEQUENCE [LARGE SCALE GENOMIC DNA]</scope>
    <source>
        <strain evidence="3 4">WL0021</strain>
    </source>
</reference>
<evidence type="ECO:0000313" key="3">
    <source>
        <dbReference type="EMBL" id="MEN3931296.1"/>
    </source>
</evidence>
<dbReference type="InterPro" id="IPR006315">
    <property type="entry name" value="OM_autotransptr_brl_dom"/>
</dbReference>
<dbReference type="SUPFAM" id="SSF103515">
    <property type="entry name" value="Autotransporter"/>
    <property type="match status" value="1"/>
</dbReference>
<sequence length="1231" mass="127112">MNTSSLGSHYFAKIIHQKLQANRRYAYHLLLAGTSALALALSSPAALAQYIIDGEEITVPGDMNSPWTSGTLTVGNDQDASLTISNGGSVISYDTTIGANTGSTGTVTVTGPGSSWRTSDLHAGYSGNSIITIADGATVTTRHAYLGYAAGSTSTVIVTGAGSQWDLDALYAGFSGAANLIIADGGVVNSTLTYIGKNSNGTVTVTGAGSQWNITTYRMVIGDSGNGKLIISDGGNVITNSTDIYLGGSSTSISAAGEVVVTGVGSQWNVSSQRFYIGFQNIGSLTIEDGGVVTSSGEHFLGTGFESSTATVTGAGSRWDITGFLKIGGATVGNLIIADGGVVTTSGDVSFGNNVGYRDGEYVAGEGNAFITGTGSRWEIDGSLILGHINLGSLIITNGGTVSTAGDATLGDTIRMPGPGDWPESTGNGTATVTGSGSRWDIGGEITVGEEGNGILIISEGGRVSSGYSYLGSSSGSTGAVTVTGTGSQWNNEELYVGYRGGDGTLVISDGGKVTTNAYAIVGGYFNNASNGTVTVTDAGSQWITGNLAVGYSGDGTLTISNGGTVTTTGDAFIAHNTGSIGSANITGAGARWDVGGELYVGYYGDGILTISDGGHVSTAGQAISVSFNGSATGRIIIGAEAEQPATAPGTIEAKKILLNSSDNSSILFNHIKTDYVFDAGINGGADNTVSSGNGLVGDGLIKAISGRTIFANSHGDFTGEIQVSEAGIVQINNDISRATASILSGGRLEGNGIIGDTTNAGTIAPGVSIGTLTVAGNYTGDNGVLLVETVLGNDSSPTDRLVITGDVSGTTTVRVANLGGTGGYTINGIQVIEIGGISPDNAFTLAGDYVTTDGQQAVIGGAFAYTLHHRETGGATGGEWYLFSGLMTDLPSDLDKPGPNISTPRYHPAAAVYQQYPQVLAQLNTVSTLQQRVGKRFWQPQAGLGGASVESTGIWARAENNRQRSEAGRSTVDATSNINHWKFQSGLDAPLYEAVDGSLLVSGVSFSYGNANAKIKSSTGYGKIDTESYSLGTSLTWYGKNGLYVDAQGQYTWFNSDLSSTTTGSKMVKDNSGYGYVLSVEAGWRYHLNENFSLIPQIQLVYSDVGFSSFRDVYGSHVKLGSSDSFKARLGLAMDYEASWKAEDNTRSRAHVYGIANLNNEFRGRSRVSVSDIAFHTQDERLWAEIGVGGSYNWNDDKYSIYANANLGSSTKNFGDDYSFSGMAGYRMKW</sequence>
<evidence type="ECO:0000259" key="2">
    <source>
        <dbReference type="PROSITE" id="PS51208"/>
    </source>
</evidence>
<dbReference type="InterPro" id="IPR036709">
    <property type="entry name" value="Autotransporte_beta_dom_sf"/>
</dbReference>
<gene>
    <name evidence="3" type="ORF">WJT86_09525</name>
</gene>
<dbReference type="InterPro" id="IPR011050">
    <property type="entry name" value="Pectin_lyase_fold/virulence"/>
</dbReference>
<dbReference type="PANTHER" id="PTHR35037">
    <property type="entry name" value="C-TERMINAL REGION OF AIDA-LIKE PROTEIN"/>
    <property type="match status" value="1"/>
</dbReference>
<evidence type="ECO:0000256" key="1">
    <source>
        <dbReference type="SAM" id="SignalP"/>
    </source>
</evidence>
<dbReference type="RefSeq" id="WP_346337331.1">
    <property type="nucleotide sequence ID" value="NZ_JBBYXI010000003.1"/>
</dbReference>
<dbReference type="InterPro" id="IPR030895">
    <property type="entry name" value="T5SS_PEPC_rpt"/>
</dbReference>
<dbReference type="Proteomes" id="UP001418637">
    <property type="component" value="Unassembled WGS sequence"/>
</dbReference>
<dbReference type="SMART" id="SM00869">
    <property type="entry name" value="Autotransporter"/>
    <property type="match status" value="1"/>
</dbReference>
<dbReference type="SUPFAM" id="SSF51126">
    <property type="entry name" value="Pectin lyase-like"/>
    <property type="match status" value="1"/>
</dbReference>